<dbReference type="GO" id="GO:0005829">
    <property type="term" value="C:cytosol"/>
    <property type="evidence" value="ECO:0007669"/>
    <property type="project" value="TreeGrafter"/>
</dbReference>
<dbReference type="InterPro" id="IPR002220">
    <property type="entry name" value="DapA-like"/>
</dbReference>
<keyword evidence="1 2" id="KW-0456">Lyase</keyword>
<dbReference type="SUPFAM" id="SSF51569">
    <property type="entry name" value="Aldolase"/>
    <property type="match status" value="1"/>
</dbReference>
<organism evidence="5 6">
    <name type="scientific">Pseudomonas brassicacearum</name>
    <dbReference type="NCBI Taxonomy" id="930166"/>
    <lineage>
        <taxon>Bacteria</taxon>
        <taxon>Pseudomonadati</taxon>
        <taxon>Pseudomonadota</taxon>
        <taxon>Gammaproteobacteria</taxon>
        <taxon>Pseudomonadales</taxon>
        <taxon>Pseudomonadaceae</taxon>
        <taxon>Pseudomonas</taxon>
    </lineage>
</organism>
<dbReference type="PRINTS" id="PR00146">
    <property type="entry name" value="DHPICSNTHASE"/>
</dbReference>
<comment type="caution">
    <text evidence="5">The sequence shown here is derived from an EMBL/GenBank/DDBJ whole genome shotgun (WGS) entry which is preliminary data.</text>
</comment>
<dbReference type="PANTHER" id="PTHR42849:SF1">
    <property type="entry name" value="N-ACETYLNEURAMINATE LYASE"/>
    <property type="match status" value="1"/>
</dbReference>
<dbReference type="EMBL" id="MOBO01000013">
    <property type="protein sequence ID" value="RON37846.1"/>
    <property type="molecule type" value="Genomic_DNA"/>
</dbReference>
<feature type="binding site" evidence="4">
    <location>
        <position position="47"/>
    </location>
    <ligand>
        <name>pyruvate</name>
        <dbReference type="ChEBI" id="CHEBI:15361"/>
    </ligand>
</feature>
<dbReference type="AlphaFoldDB" id="A0A423JJH0"/>
<reference evidence="5 6" key="1">
    <citation type="submission" date="2016-10" db="EMBL/GenBank/DDBJ databases">
        <title>Comparative genome analysis of multiple Pseudomonas spp. focuses on biocontrol and plant growth promoting traits.</title>
        <authorList>
            <person name="Tao X.-Y."/>
            <person name="Taylor C.G."/>
        </authorList>
    </citation>
    <scope>NUCLEOTIDE SEQUENCE [LARGE SCALE GENOMIC DNA]</scope>
    <source>
        <strain evidence="5 6">38D4</strain>
    </source>
</reference>
<accession>A0A423JJH0</accession>
<proteinExistence type="inferred from homology"/>
<dbReference type="PANTHER" id="PTHR42849">
    <property type="entry name" value="N-ACETYLNEURAMINATE LYASE"/>
    <property type="match status" value="1"/>
</dbReference>
<evidence type="ECO:0000256" key="1">
    <source>
        <dbReference type="ARBA" id="ARBA00023239"/>
    </source>
</evidence>
<feature type="active site" description="Schiff-base intermediate with substrate" evidence="3">
    <location>
        <position position="164"/>
    </location>
</feature>
<protein>
    <submittedName>
        <fullName evidence="5">Dihydrodipicolinate synthase family protein</fullName>
    </submittedName>
</protein>
<feature type="active site" description="Proton donor/acceptor" evidence="3">
    <location>
        <position position="136"/>
    </location>
</feature>
<comment type="similarity">
    <text evidence="2">Belongs to the DapA family.</text>
</comment>
<dbReference type="PIRSF" id="PIRSF001365">
    <property type="entry name" value="DHDPS"/>
    <property type="match status" value="1"/>
</dbReference>
<sequence>MANLAGINLAMQTTFNDRGEIDYAAFENLIDQYIEAGVHGLVLGAGTGQHPYLTEAECNKLYEVGIKRINGRVNVICQTSALNIDEVVRRSKHAESIGADALMILPPYLEGPTDEDGLFEFYSEIDAAVNIDIIGYNIPYATQISISPQLLSRLQQLKNFNYIKDSSGDFTVQQQYLQSGGGVLNGGDTLTLYAFLAGTKGAIWGAANYMPRESVDLYNLVQEKRYDDAFALWNRMLPSLLLVQTTNYIPSVLYAAHLRGFGTGNLRKPQRRITEQEATVLKAVLQPLLNG</sequence>
<evidence type="ECO:0000256" key="3">
    <source>
        <dbReference type="PIRSR" id="PIRSR001365-1"/>
    </source>
</evidence>
<dbReference type="SMART" id="SM01130">
    <property type="entry name" value="DHDPS"/>
    <property type="match status" value="1"/>
</dbReference>
<dbReference type="RefSeq" id="WP_123366532.1">
    <property type="nucleotide sequence ID" value="NZ_MOBO01000013.1"/>
</dbReference>
<evidence type="ECO:0000256" key="2">
    <source>
        <dbReference type="PIRNR" id="PIRNR001365"/>
    </source>
</evidence>
<dbReference type="Gene3D" id="3.20.20.70">
    <property type="entry name" value="Aldolase class I"/>
    <property type="match status" value="1"/>
</dbReference>
<dbReference type="GO" id="GO:0008747">
    <property type="term" value="F:N-acetylneuraminate lyase activity"/>
    <property type="evidence" value="ECO:0007669"/>
    <property type="project" value="TreeGrafter"/>
</dbReference>
<name>A0A423JJH0_9PSED</name>
<gene>
    <name evidence="5" type="ORF">BK664_15580</name>
</gene>
<dbReference type="Pfam" id="PF00701">
    <property type="entry name" value="DHDPS"/>
    <property type="match status" value="1"/>
</dbReference>
<dbReference type="Proteomes" id="UP000286351">
    <property type="component" value="Unassembled WGS sequence"/>
</dbReference>
<evidence type="ECO:0000313" key="5">
    <source>
        <dbReference type="EMBL" id="RON37846.1"/>
    </source>
</evidence>
<dbReference type="GO" id="GO:0019262">
    <property type="term" value="P:N-acetylneuraminate catabolic process"/>
    <property type="evidence" value="ECO:0007669"/>
    <property type="project" value="TreeGrafter"/>
</dbReference>
<dbReference type="InterPro" id="IPR013785">
    <property type="entry name" value="Aldolase_TIM"/>
</dbReference>
<evidence type="ECO:0000313" key="6">
    <source>
        <dbReference type="Proteomes" id="UP000286351"/>
    </source>
</evidence>
<feature type="binding site" evidence="4">
    <location>
        <position position="203"/>
    </location>
    <ligand>
        <name>pyruvate</name>
        <dbReference type="ChEBI" id="CHEBI:15361"/>
    </ligand>
</feature>
<dbReference type="CDD" id="cd00408">
    <property type="entry name" value="DHDPS-like"/>
    <property type="match status" value="1"/>
</dbReference>
<evidence type="ECO:0000256" key="4">
    <source>
        <dbReference type="PIRSR" id="PIRSR001365-2"/>
    </source>
</evidence>